<evidence type="ECO:0000313" key="3">
    <source>
        <dbReference type="Proteomes" id="UP000736335"/>
    </source>
</evidence>
<proteinExistence type="predicted"/>
<keyword evidence="3" id="KW-1185">Reference proteome</keyword>
<reference evidence="2" key="2">
    <citation type="submission" date="2020-11" db="EMBL/GenBank/DDBJ databases">
        <authorList>
            <consortium name="DOE Joint Genome Institute"/>
            <person name="Kuo A."/>
            <person name="Miyauchi S."/>
            <person name="Kiss E."/>
            <person name="Drula E."/>
            <person name="Kohler A."/>
            <person name="Sanchez-Garcia M."/>
            <person name="Andreopoulos B."/>
            <person name="Barry K.W."/>
            <person name="Bonito G."/>
            <person name="Buee M."/>
            <person name="Carver A."/>
            <person name="Chen C."/>
            <person name="Cichocki N."/>
            <person name="Clum A."/>
            <person name="Culley D."/>
            <person name="Crous P.W."/>
            <person name="Fauchery L."/>
            <person name="Girlanda M."/>
            <person name="Hayes R."/>
            <person name="Keri Z."/>
            <person name="Labutti K."/>
            <person name="Lipzen A."/>
            <person name="Lombard V."/>
            <person name="Magnuson J."/>
            <person name="Maillard F."/>
            <person name="Morin E."/>
            <person name="Murat C."/>
            <person name="Nolan M."/>
            <person name="Ohm R."/>
            <person name="Pangilinan J."/>
            <person name="Pereira M."/>
            <person name="Perotto S."/>
            <person name="Peter M."/>
            <person name="Riley R."/>
            <person name="Sitrit Y."/>
            <person name="Stielow B."/>
            <person name="Szollosi G."/>
            <person name="Zifcakova L."/>
            <person name="Stursova M."/>
            <person name="Spatafora J.W."/>
            <person name="Tedersoo L."/>
            <person name="Vaario L.-M."/>
            <person name="Yamada A."/>
            <person name="Yan M."/>
            <person name="Wang P."/>
            <person name="Xu J."/>
            <person name="Bruns T."/>
            <person name="Baldrian P."/>
            <person name="Vilgalys R."/>
            <person name="Henrissat B."/>
            <person name="Grigoriev I.V."/>
            <person name="Hibbett D."/>
            <person name="Nagy L.G."/>
            <person name="Martin F.M."/>
        </authorList>
    </citation>
    <scope>NUCLEOTIDE SEQUENCE</scope>
    <source>
        <strain evidence="2">UH-Tt-Lm1</strain>
    </source>
</reference>
<sequence>MGNDKRTALAPLNTADVRSESAHKGQESAVVDMCDHIKKLKQVSGTAKSLIALLGDQIQVLSRSIPVRRGFEIAEELRERLKVHREGLVDAFKPLREYIEQEKALFYTKHAKVKEKLGRYEEYVKTNSVLTDKVTQAIAITSARTANSILCPNYPEEQVALVPPNPRFAEITLGNLKNIGGPAAVRLAKEQGLKPLEGSPDTELARARNLNMILRHIGVSCARLYLLLEPEPTDAKTLFIGPVPGHSVAEWPPPYVSCISKDSLITLVDVALYVLLAYLILSVCMDIVL</sequence>
<comment type="caution">
    <text evidence="2">The sequence shown here is derived from an EMBL/GenBank/DDBJ whole genome shotgun (WGS) entry which is preliminary data.</text>
</comment>
<dbReference type="EMBL" id="WIUZ02000009">
    <property type="protein sequence ID" value="KAF9783674.1"/>
    <property type="molecule type" value="Genomic_DNA"/>
</dbReference>
<dbReference type="AlphaFoldDB" id="A0A9P6L5Z5"/>
<dbReference type="Proteomes" id="UP000736335">
    <property type="component" value="Unassembled WGS sequence"/>
</dbReference>
<feature type="region of interest" description="Disordered" evidence="1">
    <location>
        <begin position="1"/>
        <end position="23"/>
    </location>
</feature>
<dbReference type="OrthoDB" id="10642534at2759"/>
<evidence type="ECO:0000313" key="2">
    <source>
        <dbReference type="EMBL" id="KAF9783674.1"/>
    </source>
</evidence>
<protein>
    <submittedName>
        <fullName evidence="2">Uncharacterized protein</fullName>
    </submittedName>
</protein>
<accession>A0A9P6L5Z5</accession>
<name>A0A9P6L5Z5_9AGAM</name>
<reference evidence="2" key="1">
    <citation type="journal article" date="2020" name="Nat. Commun.">
        <title>Large-scale genome sequencing of mycorrhizal fungi provides insights into the early evolution of symbiotic traits.</title>
        <authorList>
            <person name="Miyauchi S."/>
            <person name="Kiss E."/>
            <person name="Kuo A."/>
            <person name="Drula E."/>
            <person name="Kohler A."/>
            <person name="Sanchez-Garcia M."/>
            <person name="Morin E."/>
            <person name="Andreopoulos B."/>
            <person name="Barry K.W."/>
            <person name="Bonito G."/>
            <person name="Buee M."/>
            <person name="Carver A."/>
            <person name="Chen C."/>
            <person name="Cichocki N."/>
            <person name="Clum A."/>
            <person name="Culley D."/>
            <person name="Crous P.W."/>
            <person name="Fauchery L."/>
            <person name="Girlanda M."/>
            <person name="Hayes R.D."/>
            <person name="Keri Z."/>
            <person name="LaButti K."/>
            <person name="Lipzen A."/>
            <person name="Lombard V."/>
            <person name="Magnuson J."/>
            <person name="Maillard F."/>
            <person name="Murat C."/>
            <person name="Nolan M."/>
            <person name="Ohm R.A."/>
            <person name="Pangilinan J."/>
            <person name="Pereira M.F."/>
            <person name="Perotto S."/>
            <person name="Peter M."/>
            <person name="Pfister S."/>
            <person name="Riley R."/>
            <person name="Sitrit Y."/>
            <person name="Stielow J.B."/>
            <person name="Szollosi G."/>
            <person name="Zifcakova L."/>
            <person name="Stursova M."/>
            <person name="Spatafora J.W."/>
            <person name="Tedersoo L."/>
            <person name="Vaario L.M."/>
            <person name="Yamada A."/>
            <person name="Yan M."/>
            <person name="Wang P."/>
            <person name="Xu J."/>
            <person name="Bruns T."/>
            <person name="Baldrian P."/>
            <person name="Vilgalys R."/>
            <person name="Dunand C."/>
            <person name="Henrissat B."/>
            <person name="Grigoriev I.V."/>
            <person name="Hibbett D."/>
            <person name="Nagy L.G."/>
            <person name="Martin F.M."/>
        </authorList>
    </citation>
    <scope>NUCLEOTIDE SEQUENCE</scope>
    <source>
        <strain evidence="2">UH-Tt-Lm1</strain>
    </source>
</reference>
<gene>
    <name evidence="2" type="ORF">BJ322DRAFT_873116</name>
</gene>
<organism evidence="2 3">
    <name type="scientific">Thelephora terrestris</name>
    <dbReference type="NCBI Taxonomy" id="56493"/>
    <lineage>
        <taxon>Eukaryota</taxon>
        <taxon>Fungi</taxon>
        <taxon>Dikarya</taxon>
        <taxon>Basidiomycota</taxon>
        <taxon>Agaricomycotina</taxon>
        <taxon>Agaricomycetes</taxon>
        <taxon>Thelephorales</taxon>
        <taxon>Thelephoraceae</taxon>
        <taxon>Thelephora</taxon>
    </lineage>
</organism>
<evidence type="ECO:0000256" key="1">
    <source>
        <dbReference type="SAM" id="MobiDB-lite"/>
    </source>
</evidence>